<dbReference type="Gene3D" id="1.10.10.60">
    <property type="entry name" value="Homeodomain-like"/>
    <property type="match status" value="1"/>
</dbReference>
<evidence type="ECO:0000256" key="1">
    <source>
        <dbReference type="ARBA" id="ARBA00023015"/>
    </source>
</evidence>
<accession>A0A1C6SZ07</accession>
<evidence type="ECO:0000256" key="4">
    <source>
        <dbReference type="ARBA" id="ARBA00023163"/>
    </source>
</evidence>
<evidence type="ECO:0000256" key="3">
    <source>
        <dbReference type="ARBA" id="ARBA00023159"/>
    </source>
</evidence>
<protein>
    <submittedName>
        <fullName evidence="6">AraC-type DNA-binding protein</fullName>
    </submittedName>
</protein>
<keyword evidence="7" id="KW-1185">Reference proteome</keyword>
<dbReference type="GO" id="GO:0043565">
    <property type="term" value="F:sequence-specific DNA binding"/>
    <property type="evidence" value="ECO:0007669"/>
    <property type="project" value="InterPro"/>
</dbReference>
<keyword evidence="3" id="KW-0010">Activator</keyword>
<keyword evidence="1" id="KW-0805">Transcription regulation</keyword>
<evidence type="ECO:0000313" key="6">
    <source>
        <dbReference type="EMBL" id="SCL34740.1"/>
    </source>
</evidence>
<reference evidence="7" key="1">
    <citation type="submission" date="2016-06" db="EMBL/GenBank/DDBJ databases">
        <authorList>
            <person name="Varghese N."/>
            <person name="Submissions Spin"/>
        </authorList>
    </citation>
    <scope>NUCLEOTIDE SEQUENCE [LARGE SCALE GENOMIC DNA]</scope>
    <source>
        <strain evidence="7">DSM 45431</strain>
    </source>
</reference>
<dbReference type="OrthoDB" id="2060755at2"/>
<evidence type="ECO:0000313" key="7">
    <source>
        <dbReference type="Proteomes" id="UP000199413"/>
    </source>
</evidence>
<dbReference type="InterPro" id="IPR018060">
    <property type="entry name" value="HTH_AraC"/>
</dbReference>
<dbReference type="InterPro" id="IPR018062">
    <property type="entry name" value="HTH_AraC-typ_CS"/>
</dbReference>
<sequence>MLDVVKTLTLAFDGHRFPRHAHEHWSIAVIDGGGGSFRCSGAGHRFASGSVTVLHPAEAHDGAAGPAGIRYRSLAVPEAVIKDVLGTSGTPSFVNRVLQDDTAYTRLSRAYCALTGNHPDPWVDGVVVEALDQLFGAHASGGRGRASDGHASVVAAVGRYMDERLDSRITLADLAAHLELSPAVLLRRFRAEAGMAPYEYVVSRRVDVARGLLARGVPIADVAVHAGFADQSHLTRHFKRVVGITPGDYLRRPAVSRSFKTG</sequence>
<dbReference type="InterPro" id="IPR003313">
    <property type="entry name" value="AraC-bd"/>
</dbReference>
<dbReference type="EMBL" id="FMHV01000002">
    <property type="protein sequence ID" value="SCL34740.1"/>
    <property type="molecule type" value="Genomic_DNA"/>
</dbReference>
<dbReference type="AlphaFoldDB" id="A0A1C6SZ07"/>
<name>A0A1C6SZ07_9ACTN</name>
<dbReference type="RefSeq" id="WP_091345262.1">
    <property type="nucleotide sequence ID" value="NZ_FMHV01000002.1"/>
</dbReference>
<keyword evidence="2 6" id="KW-0238">DNA-binding</keyword>
<dbReference type="STRING" id="568872.GA0070624_5071"/>
<gene>
    <name evidence="6" type="ORF">GA0070624_5071</name>
</gene>
<dbReference type="Pfam" id="PF12833">
    <property type="entry name" value="HTH_18"/>
    <property type="match status" value="1"/>
</dbReference>
<evidence type="ECO:0000259" key="5">
    <source>
        <dbReference type="PROSITE" id="PS01124"/>
    </source>
</evidence>
<dbReference type="SUPFAM" id="SSF51215">
    <property type="entry name" value="Regulatory protein AraC"/>
    <property type="match status" value="1"/>
</dbReference>
<dbReference type="SUPFAM" id="SSF46689">
    <property type="entry name" value="Homeodomain-like"/>
    <property type="match status" value="2"/>
</dbReference>
<dbReference type="SMART" id="SM00342">
    <property type="entry name" value="HTH_ARAC"/>
    <property type="match status" value="1"/>
</dbReference>
<dbReference type="GO" id="GO:0003700">
    <property type="term" value="F:DNA-binding transcription factor activity"/>
    <property type="evidence" value="ECO:0007669"/>
    <property type="project" value="InterPro"/>
</dbReference>
<dbReference type="Proteomes" id="UP000199413">
    <property type="component" value="Unassembled WGS sequence"/>
</dbReference>
<evidence type="ECO:0000256" key="2">
    <source>
        <dbReference type="ARBA" id="ARBA00023125"/>
    </source>
</evidence>
<dbReference type="PANTHER" id="PTHR46796">
    <property type="entry name" value="HTH-TYPE TRANSCRIPTIONAL ACTIVATOR RHAS-RELATED"/>
    <property type="match status" value="1"/>
</dbReference>
<feature type="domain" description="HTH araC/xylS-type" evidence="5">
    <location>
        <begin position="155"/>
        <end position="252"/>
    </location>
</feature>
<dbReference type="Pfam" id="PF02311">
    <property type="entry name" value="AraC_binding"/>
    <property type="match status" value="1"/>
</dbReference>
<dbReference type="InterPro" id="IPR009057">
    <property type="entry name" value="Homeodomain-like_sf"/>
</dbReference>
<dbReference type="InterPro" id="IPR050204">
    <property type="entry name" value="AraC_XylS_family_regulators"/>
</dbReference>
<dbReference type="InterPro" id="IPR037923">
    <property type="entry name" value="HTH-like"/>
</dbReference>
<proteinExistence type="predicted"/>
<organism evidence="6 7">
    <name type="scientific">Micromonospora rhizosphaerae</name>
    <dbReference type="NCBI Taxonomy" id="568872"/>
    <lineage>
        <taxon>Bacteria</taxon>
        <taxon>Bacillati</taxon>
        <taxon>Actinomycetota</taxon>
        <taxon>Actinomycetes</taxon>
        <taxon>Micromonosporales</taxon>
        <taxon>Micromonosporaceae</taxon>
        <taxon>Micromonospora</taxon>
    </lineage>
</organism>
<keyword evidence="4" id="KW-0804">Transcription</keyword>
<dbReference type="PROSITE" id="PS00041">
    <property type="entry name" value="HTH_ARAC_FAMILY_1"/>
    <property type="match status" value="1"/>
</dbReference>
<dbReference type="PROSITE" id="PS01124">
    <property type="entry name" value="HTH_ARAC_FAMILY_2"/>
    <property type="match status" value="1"/>
</dbReference>
<dbReference type="PANTHER" id="PTHR46796:SF2">
    <property type="entry name" value="TRANSCRIPTIONAL REGULATORY PROTEIN"/>
    <property type="match status" value="1"/>
</dbReference>